<proteinExistence type="predicted"/>
<evidence type="ECO:0000313" key="1">
    <source>
        <dbReference type="EMBL" id="SPL69446.1"/>
    </source>
</evidence>
<accession>A0A2U3MVK1</accession>
<dbReference type="OrthoDB" id="6711441at2"/>
<dbReference type="InterPro" id="IPR002481">
    <property type="entry name" value="FUR"/>
</dbReference>
<dbReference type="InterPro" id="IPR036388">
    <property type="entry name" value="WH-like_DNA-bd_sf"/>
</dbReference>
<dbReference type="Gene3D" id="1.10.10.10">
    <property type="entry name" value="Winged helix-like DNA-binding domain superfamily/Winged helix DNA-binding domain"/>
    <property type="match status" value="1"/>
</dbReference>
<dbReference type="RefSeq" id="WP_121972977.1">
    <property type="nucleotide sequence ID" value="NZ_OOGT01000017.1"/>
</dbReference>
<name>A0A2U3MVK1_9GAMM</name>
<dbReference type="PANTHER" id="PTHR33202:SF7">
    <property type="entry name" value="FERRIC UPTAKE REGULATION PROTEIN"/>
    <property type="match status" value="1"/>
</dbReference>
<evidence type="ECO:0000313" key="2">
    <source>
        <dbReference type="Proteomes" id="UP000245974"/>
    </source>
</evidence>
<dbReference type="GO" id="GO:0045892">
    <property type="term" value="P:negative regulation of DNA-templated transcription"/>
    <property type="evidence" value="ECO:0007669"/>
    <property type="project" value="TreeGrafter"/>
</dbReference>
<dbReference type="InParanoid" id="A0A2U3MVK1"/>
<dbReference type="GO" id="GO:0000976">
    <property type="term" value="F:transcription cis-regulatory region binding"/>
    <property type="evidence" value="ECO:0007669"/>
    <property type="project" value="TreeGrafter"/>
</dbReference>
<gene>
    <name evidence="1" type="primary">fur_1</name>
    <name evidence="1" type="ORF">KPC_0624</name>
</gene>
<protein>
    <submittedName>
        <fullName evidence="1">Ferric uptake regulation protein</fullName>
    </submittedName>
</protein>
<dbReference type="Pfam" id="PF01475">
    <property type="entry name" value="FUR"/>
    <property type="match status" value="1"/>
</dbReference>
<dbReference type="GO" id="GO:0003700">
    <property type="term" value="F:DNA-binding transcription factor activity"/>
    <property type="evidence" value="ECO:0007669"/>
    <property type="project" value="InterPro"/>
</dbReference>
<dbReference type="SUPFAM" id="SSF46785">
    <property type="entry name" value="Winged helix' DNA-binding domain"/>
    <property type="match status" value="1"/>
</dbReference>
<dbReference type="AlphaFoldDB" id="A0A2U3MVK1"/>
<organism evidence="1 2">
    <name type="scientific">Acinetobacter stercoris</name>
    <dbReference type="NCBI Taxonomy" id="2126983"/>
    <lineage>
        <taxon>Bacteria</taxon>
        <taxon>Pseudomonadati</taxon>
        <taxon>Pseudomonadota</taxon>
        <taxon>Gammaproteobacteria</taxon>
        <taxon>Moraxellales</taxon>
        <taxon>Moraxellaceae</taxon>
        <taxon>Acinetobacter</taxon>
    </lineage>
</organism>
<dbReference type="Proteomes" id="UP000245974">
    <property type="component" value="Unassembled WGS sequence"/>
</dbReference>
<sequence>MSIEIQQQIKKAGLKVTQARVAVLSLIAQQQESMTVKQLYQHLYQSDKKLSLATVYRVIADLEFAGLIHQNQLGRGEAKYTLPHTTDLKLLQIKCADLSCLDHDLLVESLQNIFQKFNVDLLEIEFKKLPKTTLCNREIS</sequence>
<dbReference type="PANTHER" id="PTHR33202">
    <property type="entry name" value="ZINC UPTAKE REGULATION PROTEIN"/>
    <property type="match status" value="1"/>
</dbReference>
<reference evidence="2" key="1">
    <citation type="submission" date="2018-03" db="EMBL/GenBank/DDBJ databases">
        <authorList>
            <person name="Blom J."/>
        </authorList>
    </citation>
    <scope>NUCLEOTIDE SEQUENCE [LARGE SCALE GENOMIC DNA]</scope>
    <source>
        <strain evidence="2">KPC-SM-21</strain>
    </source>
</reference>
<dbReference type="EMBL" id="OOGT01000017">
    <property type="protein sequence ID" value="SPL69446.1"/>
    <property type="molecule type" value="Genomic_DNA"/>
</dbReference>
<dbReference type="GO" id="GO:0008270">
    <property type="term" value="F:zinc ion binding"/>
    <property type="evidence" value="ECO:0007669"/>
    <property type="project" value="TreeGrafter"/>
</dbReference>
<dbReference type="GO" id="GO:1900376">
    <property type="term" value="P:regulation of secondary metabolite biosynthetic process"/>
    <property type="evidence" value="ECO:0007669"/>
    <property type="project" value="TreeGrafter"/>
</dbReference>
<keyword evidence="2" id="KW-1185">Reference proteome</keyword>
<dbReference type="InterPro" id="IPR036390">
    <property type="entry name" value="WH_DNA-bd_sf"/>
</dbReference>